<dbReference type="AlphaFoldDB" id="A0A2H3DYZ9"/>
<proteinExistence type="predicted"/>
<keyword evidence="2" id="KW-1185">Reference proteome</keyword>
<evidence type="ECO:0000313" key="2">
    <source>
        <dbReference type="Proteomes" id="UP000217790"/>
    </source>
</evidence>
<gene>
    <name evidence="1" type="ORF">ARMGADRAFT_127155</name>
</gene>
<dbReference type="Proteomes" id="UP000217790">
    <property type="component" value="Unassembled WGS sequence"/>
</dbReference>
<name>A0A2H3DYZ9_ARMGA</name>
<evidence type="ECO:0000313" key="1">
    <source>
        <dbReference type="EMBL" id="PBK93533.1"/>
    </source>
</evidence>
<organism evidence="1 2">
    <name type="scientific">Armillaria gallica</name>
    <name type="common">Bulbous honey fungus</name>
    <name type="synonym">Armillaria bulbosa</name>
    <dbReference type="NCBI Taxonomy" id="47427"/>
    <lineage>
        <taxon>Eukaryota</taxon>
        <taxon>Fungi</taxon>
        <taxon>Dikarya</taxon>
        <taxon>Basidiomycota</taxon>
        <taxon>Agaricomycotina</taxon>
        <taxon>Agaricomycetes</taxon>
        <taxon>Agaricomycetidae</taxon>
        <taxon>Agaricales</taxon>
        <taxon>Marasmiineae</taxon>
        <taxon>Physalacriaceae</taxon>
        <taxon>Armillaria</taxon>
    </lineage>
</organism>
<accession>A0A2H3DYZ9</accession>
<dbReference type="PROSITE" id="PS51257">
    <property type="entry name" value="PROKAR_LIPOPROTEIN"/>
    <property type="match status" value="1"/>
</dbReference>
<dbReference type="InParanoid" id="A0A2H3DYZ9"/>
<protein>
    <submittedName>
        <fullName evidence="1">Uncharacterized protein</fullName>
    </submittedName>
</protein>
<dbReference type="EMBL" id="KZ293656">
    <property type="protein sequence ID" value="PBK93533.1"/>
    <property type="molecule type" value="Genomic_DNA"/>
</dbReference>
<dbReference type="OrthoDB" id="10543743at2759"/>
<reference evidence="2" key="1">
    <citation type="journal article" date="2017" name="Nat. Ecol. Evol.">
        <title>Genome expansion and lineage-specific genetic innovations in the forest pathogenic fungi Armillaria.</title>
        <authorList>
            <person name="Sipos G."/>
            <person name="Prasanna A.N."/>
            <person name="Walter M.C."/>
            <person name="O'Connor E."/>
            <person name="Balint B."/>
            <person name="Krizsan K."/>
            <person name="Kiss B."/>
            <person name="Hess J."/>
            <person name="Varga T."/>
            <person name="Slot J."/>
            <person name="Riley R."/>
            <person name="Boka B."/>
            <person name="Rigling D."/>
            <person name="Barry K."/>
            <person name="Lee J."/>
            <person name="Mihaltcheva S."/>
            <person name="LaButti K."/>
            <person name="Lipzen A."/>
            <person name="Waldron R."/>
            <person name="Moloney N.M."/>
            <person name="Sperisen C."/>
            <person name="Kredics L."/>
            <person name="Vagvoelgyi C."/>
            <person name="Patrignani A."/>
            <person name="Fitzpatrick D."/>
            <person name="Nagy I."/>
            <person name="Doyle S."/>
            <person name="Anderson J.B."/>
            <person name="Grigoriev I.V."/>
            <person name="Gueldener U."/>
            <person name="Muensterkoetter M."/>
            <person name="Nagy L.G."/>
        </authorList>
    </citation>
    <scope>NUCLEOTIDE SEQUENCE [LARGE SCALE GENOMIC DNA]</scope>
    <source>
        <strain evidence="2">Ar21-2</strain>
    </source>
</reference>
<sequence>MAMGSRSSMPCPTEALGLYPSMLVVAASCSIFPYPTITSLLPQAGALTLTKYHYLTFLFNWISQCPRMSLTHLFIQLLEWIGWRASKFCRLSRLCFPGESI</sequence>